<dbReference type="EMBL" id="LT841305">
    <property type="protein sequence ID" value="SMH67381.1"/>
    <property type="molecule type" value="Genomic_DNA"/>
</dbReference>
<proteinExistence type="predicted"/>
<reference evidence="3 4" key="3">
    <citation type="submission" date="2017-03" db="EMBL/GenBank/DDBJ databases">
        <authorList>
            <person name="Regsiter A."/>
            <person name="William W."/>
        </authorList>
    </citation>
    <scope>NUCLEOTIDE SEQUENCE [LARGE SCALE GENOMIC DNA]</scope>
    <source>
        <strain evidence="3">PRJEB5721</strain>
    </source>
</reference>
<dbReference type="EMBL" id="CCCS020000038">
    <property type="protein sequence ID" value="CDQ10917.1"/>
    <property type="molecule type" value="Genomic_DNA"/>
</dbReference>
<evidence type="ECO:0000313" key="3">
    <source>
        <dbReference type="EMBL" id="SMH67381.1"/>
    </source>
</evidence>
<organism evidence="2">
    <name type="scientific">Acidithiobacillus ferrivorans</name>
    <dbReference type="NCBI Taxonomy" id="160808"/>
    <lineage>
        <taxon>Bacteria</taxon>
        <taxon>Pseudomonadati</taxon>
        <taxon>Pseudomonadota</taxon>
        <taxon>Acidithiobacillia</taxon>
        <taxon>Acidithiobacillales</taxon>
        <taxon>Acidithiobacillaceae</taxon>
        <taxon>Acidithiobacillus</taxon>
    </lineage>
</organism>
<reference evidence="2" key="1">
    <citation type="submission" date="2014-03" db="EMBL/GenBank/DDBJ databases">
        <authorList>
            <person name="Genoscope - CEA"/>
        </authorList>
    </citation>
    <scope>NUCLEOTIDE SEQUENCE [LARGE SCALE GENOMIC DNA]</scope>
    <source>
        <strain evidence="2">CF27</strain>
    </source>
</reference>
<dbReference type="RefSeq" id="WP_035193721.1">
    <property type="nucleotide sequence ID" value="NZ_CCCS020000038.1"/>
</dbReference>
<name>A0A060UQM8_9PROT</name>
<protein>
    <recommendedName>
        <fullName evidence="1">DUF4123 domain-containing protein</fullName>
    </recommendedName>
</protein>
<sequence length="291" mass="33374">MQGTEAIYVLIDLARSPDMYPRMNQMARFTSQHIYSGDIAPKVLCTTPHLAPMPKGSGLMDWWREPEQRELLVACRTRVSQEVLRTHFRTLLRARFPDGNRYLFRFWDPRVLHTYLTQANTYERAAFFGPIESFYFHPAAGLDMPEWHNAMAEDPRYDPHAGGGFGKDGVPISQRTLNAFAPLRRDALLVELFQYARRKLTHWSAALGDVELKRRVRVAVEHAETYGFKNPAAIRAYFTQMTLTPNFDQVDEVRQILLDNCIPEDKKITACSKLNVTVLSKVGAIGQTWPT</sequence>
<evidence type="ECO:0000313" key="4">
    <source>
        <dbReference type="Proteomes" id="UP000193925"/>
    </source>
</evidence>
<keyword evidence="4" id="KW-1185">Reference proteome</keyword>
<feature type="domain" description="DUF4123" evidence="1">
    <location>
        <begin position="7"/>
        <end position="124"/>
    </location>
</feature>
<dbReference type="Pfam" id="PF13503">
    <property type="entry name" value="DUF4123"/>
    <property type="match status" value="1"/>
</dbReference>
<evidence type="ECO:0000259" key="1">
    <source>
        <dbReference type="Pfam" id="PF13503"/>
    </source>
</evidence>
<gene>
    <name evidence="2" type="ORF">AFERRI_430019</name>
    <name evidence="3" type="ORF">AFERRI_50582</name>
</gene>
<evidence type="ECO:0000313" key="2">
    <source>
        <dbReference type="EMBL" id="CDQ10917.1"/>
    </source>
</evidence>
<accession>A0A060UQM8</accession>
<dbReference type="AlphaFoldDB" id="A0A060UQM8"/>
<reference evidence="2" key="2">
    <citation type="submission" date="2014-07" db="EMBL/GenBank/DDBJ databases">
        <title>Initial genome analysis of the psychrotolerant acidophile Acidithiobacillus ferrivorans CF27: insights into iron and sulfur oxidation pathways and into biofilm formation.</title>
        <authorList>
            <person name="Talla E."/>
            <person name="Hedrich S."/>
            <person name="Mangenot S."/>
            <person name="Ji B."/>
            <person name="Johnson D.B."/>
            <person name="Barbe V."/>
            <person name="Bonnefoy V."/>
        </authorList>
    </citation>
    <scope>NUCLEOTIDE SEQUENCE [LARGE SCALE GENOMIC DNA]</scope>
    <source>
        <strain evidence="2">CF27</strain>
    </source>
</reference>
<dbReference type="Proteomes" id="UP000193925">
    <property type="component" value="Chromosome AFERRI"/>
</dbReference>
<dbReference type="InterPro" id="IPR025391">
    <property type="entry name" value="DUF4123"/>
</dbReference>